<comment type="caution">
    <text evidence="2">The sequence shown here is derived from an EMBL/GenBank/DDBJ whole genome shotgun (WGS) entry which is preliminary data.</text>
</comment>
<dbReference type="AlphaFoldDB" id="A0A9P6D8Z7"/>
<gene>
    <name evidence="2" type="ORF">BDN71DRAFT_1539626</name>
</gene>
<name>A0A9P6D8Z7_PLEER</name>
<organism evidence="2 3">
    <name type="scientific">Pleurotus eryngii</name>
    <name type="common">Boletus of the steppes</name>
    <dbReference type="NCBI Taxonomy" id="5323"/>
    <lineage>
        <taxon>Eukaryota</taxon>
        <taxon>Fungi</taxon>
        <taxon>Dikarya</taxon>
        <taxon>Basidiomycota</taxon>
        <taxon>Agaricomycotina</taxon>
        <taxon>Agaricomycetes</taxon>
        <taxon>Agaricomycetidae</taxon>
        <taxon>Agaricales</taxon>
        <taxon>Pleurotineae</taxon>
        <taxon>Pleurotaceae</taxon>
        <taxon>Pleurotus</taxon>
    </lineage>
</organism>
<proteinExistence type="predicted"/>
<dbReference type="Proteomes" id="UP000807025">
    <property type="component" value="Unassembled WGS sequence"/>
</dbReference>
<feature type="region of interest" description="Disordered" evidence="1">
    <location>
        <begin position="447"/>
        <end position="467"/>
    </location>
</feature>
<feature type="region of interest" description="Disordered" evidence="1">
    <location>
        <begin position="505"/>
        <end position="618"/>
    </location>
</feature>
<accession>A0A9P6D8Z7</accession>
<sequence length="618" mass="68394">MVKSATLAKPKTGKQKKARGRKSWAKGSKLEFLESFKEEYLATADMRSLYTKITTQFIDKYGYDLLHDEDASDTPPIIINLASLPYDEQETEQERRDEIYDSLRLKIGNWLRHKYKRKQTDQDMVSELLNTISCLAAVHPRHCNAMNIYWAENYASSIKKLFDAHWKKVKNTVPTELRMSMCADFVRAKYEDETEEFRKALEVRANTEYTQALDEYNKRDALNGSPEAYAHAWNEAENFLPVFVDAVAKKFGMSVSLLLVRPLAAEEGNIAMRSVHSHNVGAMTQLMWPKYDNSGFTSTQESLIQYGEAVFSPEERRRRLGLDDEPNATDPMQLIDGPYQPSNEPDPDTFTLTDNRGIDAKQTFASGFFNMGAMQAHMPKTGFTGLMDGDWTQDMQFWNNAPNVFDPEAHVTPTMPVAAASHALSPPQAHVTPTMPVAAASHALSPPQAHHAMPTSQLPPTGGAATATAVPQPVATQSVFTMPTPPPFFGPFGATLSGDITMPLPLPSSTPSPGVASMATTMSPSLPASGSPPPLPLPDSSLVQLTQNNKENLTPPVTGEKHPLDQEPEDSLKCMRRQSKLPSHLEDTSYVAPSKGKRKSMVKPAAKPMPTKRASKKK</sequence>
<evidence type="ECO:0000256" key="1">
    <source>
        <dbReference type="SAM" id="MobiDB-lite"/>
    </source>
</evidence>
<feature type="region of interest" description="Disordered" evidence="1">
    <location>
        <begin position="1"/>
        <end position="22"/>
    </location>
</feature>
<dbReference type="EMBL" id="MU154728">
    <property type="protein sequence ID" value="KAF9488154.1"/>
    <property type="molecule type" value="Genomic_DNA"/>
</dbReference>
<evidence type="ECO:0000313" key="2">
    <source>
        <dbReference type="EMBL" id="KAF9488154.1"/>
    </source>
</evidence>
<protein>
    <submittedName>
        <fullName evidence="2">Uncharacterized protein</fullName>
    </submittedName>
</protein>
<reference evidence="2" key="1">
    <citation type="submission" date="2020-11" db="EMBL/GenBank/DDBJ databases">
        <authorList>
            <consortium name="DOE Joint Genome Institute"/>
            <person name="Ahrendt S."/>
            <person name="Riley R."/>
            <person name="Andreopoulos W."/>
            <person name="Labutti K."/>
            <person name="Pangilinan J."/>
            <person name="Ruiz-Duenas F.J."/>
            <person name="Barrasa J.M."/>
            <person name="Sanchez-Garcia M."/>
            <person name="Camarero S."/>
            <person name="Miyauchi S."/>
            <person name="Serrano A."/>
            <person name="Linde D."/>
            <person name="Babiker R."/>
            <person name="Drula E."/>
            <person name="Ayuso-Fernandez I."/>
            <person name="Pacheco R."/>
            <person name="Padilla G."/>
            <person name="Ferreira P."/>
            <person name="Barriuso J."/>
            <person name="Kellner H."/>
            <person name="Castanera R."/>
            <person name="Alfaro M."/>
            <person name="Ramirez L."/>
            <person name="Pisabarro A.G."/>
            <person name="Kuo A."/>
            <person name="Tritt A."/>
            <person name="Lipzen A."/>
            <person name="He G."/>
            <person name="Yan M."/>
            <person name="Ng V."/>
            <person name="Cullen D."/>
            <person name="Martin F."/>
            <person name="Rosso M.-N."/>
            <person name="Henrissat B."/>
            <person name="Hibbett D."/>
            <person name="Martinez A.T."/>
            <person name="Grigoriev I.V."/>
        </authorList>
    </citation>
    <scope>NUCLEOTIDE SEQUENCE</scope>
    <source>
        <strain evidence="2">ATCC 90797</strain>
    </source>
</reference>
<keyword evidence="3" id="KW-1185">Reference proteome</keyword>
<feature type="compositionally biased region" description="Polar residues" evidence="1">
    <location>
        <begin position="543"/>
        <end position="552"/>
    </location>
</feature>
<feature type="region of interest" description="Disordered" evidence="1">
    <location>
        <begin position="321"/>
        <end position="341"/>
    </location>
</feature>
<feature type="compositionally biased region" description="Basic and acidic residues" evidence="1">
    <location>
        <begin position="559"/>
        <end position="573"/>
    </location>
</feature>
<feature type="compositionally biased region" description="Basic residues" evidence="1">
    <location>
        <begin position="11"/>
        <end position="22"/>
    </location>
</feature>
<dbReference type="OrthoDB" id="3042688at2759"/>
<evidence type="ECO:0000313" key="3">
    <source>
        <dbReference type="Proteomes" id="UP000807025"/>
    </source>
</evidence>